<reference evidence="1" key="2">
    <citation type="journal article" date="2015" name="Data Brief">
        <title>Shoot transcriptome of the giant reed, Arundo donax.</title>
        <authorList>
            <person name="Barrero R.A."/>
            <person name="Guerrero F.D."/>
            <person name="Moolhuijzen P."/>
            <person name="Goolsby J.A."/>
            <person name="Tidwell J."/>
            <person name="Bellgard S.E."/>
            <person name="Bellgard M.I."/>
        </authorList>
    </citation>
    <scope>NUCLEOTIDE SEQUENCE</scope>
    <source>
        <tissue evidence="1">Shoot tissue taken approximately 20 cm above the soil surface</tissue>
    </source>
</reference>
<evidence type="ECO:0000313" key="1">
    <source>
        <dbReference type="EMBL" id="JAE15972.1"/>
    </source>
</evidence>
<organism evidence="1">
    <name type="scientific">Arundo donax</name>
    <name type="common">Giant reed</name>
    <name type="synonym">Donax arundinaceus</name>
    <dbReference type="NCBI Taxonomy" id="35708"/>
    <lineage>
        <taxon>Eukaryota</taxon>
        <taxon>Viridiplantae</taxon>
        <taxon>Streptophyta</taxon>
        <taxon>Embryophyta</taxon>
        <taxon>Tracheophyta</taxon>
        <taxon>Spermatophyta</taxon>
        <taxon>Magnoliopsida</taxon>
        <taxon>Liliopsida</taxon>
        <taxon>Poales</taxon>
        <taxon>Poaceae</taxon>
        <taxon>PACMAD clade</taxon>
        <taxon>Arundinoideae</taxon>
        <taxon>Arundineae</taxon>
        <taxon>Arundo</taxon>
    </lineage>
</organism>
<name>A0A0A9FUN0_ARUDO</name>
<sequence>MRRRVREIREVMEVSRRKEGGSSRKALEEFLTAMKLR</sequence>
<dbReference type="EMBL" id="GBRH01181924">
    <property type="protein sequence ID" value="JAE15972.1"/>
    <property type="molecule type" value="Transcribed_RNA"/>
</dbReference>
<accession>A0A0A9FUN0</accession>
<reference evidence="1" key="1">
    <citation type="submission" date="2014-09" db="EMBL/GenBank/DDBJ databases">
        <authorList>
            <person name="Magalhaes I.L.F."/>
            <person name="Oliveira U."/>
            <person name="Santos F.R."/>
            <person name="Vidigal T.H.D.A."/>
            <person name="Brescovit A.D."/>
            <person name="Santos A.J."/>
        </authorList>
    </citation>
    <scope>NUCLEOTIDE SEQUENCE</scope>
    <source>
        <tissue evidence="1">Shoot tissue taken approximately 20 cm above the soil surface</tissue>
    </source>
</reference>
<dbReference type="AlphaFoldDB" id="A0A0A9FUN0"/>
<protein>
    <submittedName>
        <fullName evidence="1">Uncharacterized protein</fullName>
    </submittedName>
</protein>
<proteinExistence type="predicted"/>